<evidence type="ECO:0000259" key="7">
    <source>
        <dbReference type="Pfam" id="PF16363"/>
    </source>
</evidence>
<dbReference type="FunFam" id="3.40.50.720:FF:000924">
    <property type="entry name" value="GDP-mannose 4,6 dehydratase"/>
    <property type="match status" value="1"/>
</dbReference>
<dbReference type="GO" id="GO:0008446">
    <property type="term" value="F:GDP-mannose 4,6-dehydratase activity"/>
    <property type="evidence" value="ECO:0007669"/>
    <property type="project" value="UniProtKB-EC"/>
</dbReference>
<feature type="non-terminal residue" evidence="8">
    <location>
        <position position="1"/>
    </location>
</feature>
<comment type="caution">
    <text evidence="8">The sequence shown here is derived from an EMBL/GenBank/DDBJ whole genome shotgun (WGS) entry which is preliminary data.</text>
</comment>
<dbReference type="Pfam" id="PF16363">
    <property type="entry name" value="GDP_Man_Dehyd"/>
    <property type="match status" value="1"/>
</dbReference>
<dbReference type="EC" id="4.2.1.47" evidence="4"/>
<organism evidence="8 9">
    <name type="scientific">Vibrio parahaemolyticus</name>
    <dbReference type="NCBI Taxonomy" id="670"/>
    <lineage>
        <taxon>Bacteria</taxon>
        <taxon>Pseudomonadati</taxon>
        <taxon>Pseudomonadota</taxon>
        <taxon>Gammaproteobacteria</taxon>
        <taxon>Vibrionales</taxon>
        <taxon>Vibrionaceae</taxon>
        <taxon>Vibrio</taxon>
    </lineage>
</organism>
<dbReference type="InterPro" id="IPR036291">
    <property type="entry name" value="NAD(P)-bd_dom_sf"/>
</dbReference>
<evidence type="ECO:0000256" key="2">
    <source>
        <dbReference type="ARBA" id="ARBA00001937"/>
    </source>
</evidence>
<evidence type="ECO:0000256" key="4">
    <source>
        <dbReference type="ARBA" id="ARBA00011989"/>
    </source>
</evidence>
<dbReference type="InterPro" id="IPR016040">
    <property type="entry name" value="NAD(P)-bd_dom"/>
</dbReference>
<protein>
    <recommendedName>
        <fullName evidence="4">GDP-mannose 4,6-dehydratase</fullName>
        <ecNumber evidence="4">4.2.1.47</ecNumber>
    </recommendedName>
</protein>
<comment type="cofactor">
    <cofactor evidence="2">
        <name>NADP(+)</name>
        <dbReference type="ChEBI" id="CHEBI:58349"/>
    </cofactor>
</comment>
<evidence type="ECO:0000256" key="5">
    <source>
        <dbReference type="ARBA" id="ARBA00023239"/>
    </source>
</evidence>
<evidence type="ECO:0000256" key="1">
    <source>
        <dbReference type="ARBA" id="ARBA00000188"/>
    </source>
</evidence>
<comment type="function">
    <text evidence="6">Catalyzes the conversion of GDP-D-mannose to GDP-4-dehydro-6-deoxy-D-mannose.</text>
</comment>
<gene>
    <name evidence="8" type="ORF">HKB21_01980</name>
</gene>
<proteinExistence type="inferred from homology"/>
<dbReference type="Gene3D" id="3.40.50.720">
    <property type="entry name" value="NAD(P)-binding Rossmann-like Domain"/>
    <property type="match status" value="1"/>
</dbReference>
<evidence type="ECO:0000313" key="9">
    <source>
        <dbReference type="Proteomes" id="UP000555836"/>
    </source>
</evidence>
<accession>A0A7Y0X499</accession>
<dbReference type="GO" id="GO:0042351">
    <property type="term" value="P:'de novo' GDP-L-fucose biosynthetic process"/>
    <property type="evidence" value="ECO:0007669"/>
    <property type="project" value="TreeGrafter"/>
</dbReference>
<dbReference type="PANTHER" id="PTHR43715">
    <property type="entry name" value="GDP-MANNOSE 4,6-DEHYDRATASE"/>
    <property type="match status" value="1"/>
</dbReference>
<dbReference type="InterPro" id="IPR006368">
    <property type="entry name" value="GDP_Man_deHydtase"/>
</dbReference>
<sequence length="89" mass="10155">GSYLAEFLLEKGYEVHGIKRRASSFNTERVDHIYQDPHLDNPNFVLHYGDLTDTSNLTRILKEVQPDEVYNLGAQSHVAVSFESPEYTA</sequence>
<reference evidence="8 9" key="1">
    <citation type="submission" date="2020-04" db="EMBL/GenBank/DDBJ databases">
        <title>Whole-genome sequencing of Vibrio spp. from China reveals different genetic environments of blaCTX-M-14 among diverse lineages.</title>
        <authorList>
            <person name="Zheng Z."/>
            <person name="Ye L."/>
            <person name="Chen S."/>
        </authorList>
    </citation>
    <scope>NUCLEOTIDE SEQUENCE [LARGE SCALE GENOMIC DNA]</scope>
    <source>
        <strain evidence="8 9">Vb0574</strain>
    </source>
</reference>
<comment type="similarity">
    <text evidence="3">Belongs to the NAD(P)-dependent epimerase/dehydratase family. GDP-mannose 4,6-dehydratase subfamily.</text>
</comment>
<feature type="non-terminal residue" evidence="8">
    <location>
        <position position="89"/>
    </location>
</feature>
<evidence type="ECO:0000256" key="6">
    <source>
        <dbReference type="ARBA" id="ARBA00059383"/>
    </source>
</evidence>
<dbReference type="SUPFAM" id="SSF51735">
    <property type="entry name" value="NAD(P)-binding Rossmann-fold domains"/>
    <property type="match status" value="1"/>
</dbReference>
<dbReference type="EMBL" id="JABCLD010000247">
    <property type="protein sequence ID" value="NMU24392.1"/>
    <property type="molecule type" value="Genomic_DNA"/>
</dbReference>
<evidence type="ECO:0000313" key="8">
    <source>
        <dbReference type="EMBL" id="NMU24392.1"/>
    </source>
</evidence>
<dbReference type="AlphaFoldDB" id="A0A7Y0X499"/>
<feature type="domain" description="NAD(P)-binding" evidence="7">
    <location>
        <begin position="1"/>
        <end position="89"/>
    </location>
</feature>
<evidence type="ECO:0000256" key="3">
    <source>
        <dbReference type="ARBA" id="ARBA00009263"/>
    </source>
</evidence>
<comment type="catalytic activity">
    <reaction evidence="1">
        <text>GDP-alpha-D-mannose = GDP-4-dehydro-alpha-D-rhamnose + H2O</text>
        <dbReference type="Rhea" id="RHEA:23820"/>
        <dbReference type="ChEBI" id="CHEBI:15377"/>
        <dbReference type="ChEBI" id="CHEBI:57527"/>
        <dbReference type="ChEBI" id="CHEBI:57964"/>
        <dbReference type="EC" id="4.2.1.47"/>
    </reaction>
</comment>
<name>A0A7Y0X499_VIBPH</name>
<dbReference type="PANTHER" id="PTHR43715:SF1">
    <property type="entry name" value="GDP-MANNOSE 4,6 DEHYDRATASE"/>
    <property type="match status" value="1"/>
</dbReference>
<keyword evidence="5" id="KW-0456">Lyase</keyword>
<dbReference type="Proteomes" id="UP000555836">
    <property type="component" value="Unassembled WGS sequence"/>
</dbReference>